<protein>
    <submittedName>
        <fullName evidence="2">Alpha/beta hydrolase</fullName>
    </submittedName>
</protein>
<sequence length="247" mass="27688">MKRVELLVEGKRISILKASDFPIFYIHGSGCDATLWIKQLEELGGFAIDLPNHGESDELEVESVEDYARIVAEVVDRTSGSGLIAGHSLGGAIAQMVYLKHRKVVKALILISTGARLRVLPKILEGLENNPSETARFISEMAFASREYVEDFSKLFADRAKILLEDLKICDRFDLLEDFKAGKIRFDVPTIAIVGEKDMLTPVKYSQFFSNFGARVAVIENAGHMVMLEKPKELNEIIRNFLSELRL</sequence>
<accession>A0A7J2THV8</accession>
<name>A0A7J2THV8_ARCFL</name>
<dbReference type="InterPro" id="IPR050266">
    <property type="entry name" value="AB_hydrolase_sf"/>
</dbReference>
<proteinExistence type="predicted"/>
<evidence type="ECO:0000313" key="2">
    <source>
        <dbReference type="EMBL" id="HEH35173.1"/>
    </source>
</evidence>
<gene>
    <name evidence="2" type="ORF">ENP88_03265</name>
</gene>
<dbReference type="Pfam" id="PF12697">
    <property type="entry name" value="Abhydrolase_6"/>
    <property type="match status" value="1"/>
</dbReference>
<dbReference type="GO" id="GO:0016787">
    <property type="term" value="F:hydrolase activity"/>
    <property type="evidence" value="ECO:0007669"/>
    <property type="project" value="UniProtKB-KW"/>
</dbReference>
<organism evidence="2">
    <name type="scientific">Archaeoglobus fulgidus</name>
    <dbReference type="NCBI Taxonomy" id="2234"/>
    <lineage>
        <taxon>Archaea</taxon>
        <taxon>Methanobacteriati</taxon>
        <taxon>Methanobacteriota</taxon>
        <taxon>Archaeoglobi</taxon>
        <taxon>Archaeoglobales</taxon>
        <taxon>Archaeoglobaceae</taxon>
        <taxon>Archaeoglobus</taxon>
    </lineage>
</organism>
<dbReference type="InterPro" id="IPR029058">
    <property type="entry name" value="AB_hydrolase_fold"/>
</dbReference>
<dbReference type="InterPro" id="IPR000073">
    <property type="entry name" value="AB_hydrolase_1"/>
</dbReference>
<dbReference type="PANTHER" id="PTHR43798">
    <property type="entry name" value="MONOACYLGLYCEROL LIPASE"/>
    <property type="match status" value="1"/>
</dbReference>
<dbReference type="EMBL" id="DSLA01000052">
    <property type="protein sequence ID" value="HEH35173.1"/>
    <property type="molecule type" value="Genomic_DNA"/>
</dbReference>
<dbReference type="SUPFAM" id="SSF53474">
    <property type="entry name" value="alpha/beta-Hydrolases"/>
    <property type="match status" value="1"/>
</dbReference>
<keyword evidence="2" id="KW-0378">Hydrolase</keyword>
<dbReference type="Gene3D" id="3.40.50.1820">
    <property type="entry name" value="alpha/beta hydrolase"/>
    <property type="match status" value="1"/>
</dbReference>
<comment type="caution">
    <text evidence="2">The sequence shown here is derived from an EMBL/GenBank/DDBJ whole genome shotgun (WGS) entry which is preliminary data.</text>
</comment>
<evidence type="ECO:0000259" key="1">
    <source>
        <dbReference type="Pfam" id="PF12697"/>
    </source>
</evidence>
<feature type="domain" description="AB hydrolase-1" evidence="1">
    <location>
        <begin position="24"/>
        <end position="236"/>
    </location>
</feature>
<reference evidence="2" key="1">
    <citation type="journal article" date="2020" name="mSystems">
        <title>Genome- and Community-Level Interaction Insights into Carbon Utilization and Element Cycling Functions of Hydrothermarchaeota in Hydrothermal Sediment.</title>
        <authorList>
            <person name="Zhou Z."/>
            <person name="Liu Y."/>
            <person name="Xu W."/>
            <person name="Pan J."/>
            <person name="Luo Z.H."/>
            <person name="Li M."/>
        </authorList>
    </citation>
    <scope>NUCLEOTIDE SEQUENCE [LARGE SCALE GENOMIC DNA]</scope>
    <source>
        <strain evidence="2">SpSt-26</strain>
    </source>
</reference>
<dbReference type="AlphaFoldDB" id="A0A7J2THV8"/>